<dbReference type="Gene3D" id="1.20.140.70">
    <property type="entry name" value="Oligopeptidase f, N-terminal domain"/>
    <property type="match status" value="1"/>
</dbReference>
<dbReference type="CDD" id="cd09608">
    <property type="entry name" value="M3B_PepF"/>
    <property type="match status" value="1"/>
</dbReference>
<comment type="cofactor">
    <cofactor evidence="6">
        <name>Zn(2+)</name>
        <dbReference type="ChEBI" id="CHEBI:29105"/>
    </cofactor>
    <text evidence="6">Binds 1 zinc ion.</text>
</comment>
<keyword evidence="4 6" id="KW-0862">Zinc</keyword>
<keyword evidence="5 6" id="KW-0482">Metalloprotease</keyword>
<reference evidence="10" key="1">
    <citation type="journal article" date="2024" name="FEMS Microbiol. Lett.">
        <title>Genomic insights into Spiroplasma endosymbionts that induce male-killing and protective phenotypes in the pea aphid.</title>
        <authorList>
            <person name="Arai H."/>
            <person name="Legeai F."/>
            <person name="Kageyama D."/>
            <person name="Sugio A."/>
            <person name="Simon J.C."/>
        </authorList>
    </citation>
    <scope>NUCLEOTIDE SEQUENCE [LARGE SCALE GENOMIC DNA]</scope>
    <source>
        <strain evidence="10">sAp269</strain>
    </source>
</reference>
<dbReference type="PANTHER" id="PTHR11804">
    <property type="entry name" value="PROTEASE M3 THIMET OLIGOPEPTIDASE-RELATED"/>
    <property type="match status" value="1"/>
</dbReference>
<evidence type="ECO:0000313" key="10">
    <source>
        <dbReference type="Proteomes" id="UP001473424"/>
    </source>
</evidence>
<protein>
    <recommendedName>
        <fullName evidence="6">Oligopeptidase F</fullName>
        <ecNumber evidence="6">3.4.24.-</ecNumber>
    </recommendedName>
</protein>
<dbReference type="Pfam" id="PF08439">
    <property type="entry name" value="Peptidase_M3_N"/>
    <property type="match status" value="1"/>
</dbReference>
<dbReference type="EC" id="3.4.24.-" evidence="6"/>
<evidence type="ECO:0000256" key="4">
    <source>
        <dbReference type="ARBA" id="ARBA00022833"/>
    </source>
</evidence>
<evidence type="ECO:0000259" key="7">
    <source>
        <dbReference type="Pfam" id="PF01432"/>
    </source>
</evidence>
<keyword evidence="1 6" id="KW-0645">Protease</keyword>
<dbReference type="InterPro" id="IPR004438">
    <property type="entry name" value="Peptidase_M3B"/>
</dbReference>
<sequence length="612" mass="71485">MKRSELNEKNKKKYCWDFKHLFINNESWKKTLPDFDKFANQLLTFKGKLNNIDNFKKYLVISKEISMLGSKVVQYLHYGDLDQTNLELQQLSSLFATQQSKLSEKLAWIEPEIKTIGLQTIKNWINNDPSLMIYKHDMEVFFKFEKFILSEHDETLLSKVSKSRSAAGGLYDSLVYADKQKTMFNYQNKEQELTQTLYLDILENSNPVKDQQLRIDISKKFYEDIKNKKHSLAQVYESILEVAVEEIKIRNNDKEKDNKKHLTTLEYSLLSDDVPLILYENLIKTGQKHAILVEEFYNLKRKFFKFKKFYSTDTSLKMTTIPTKKFSVEEGINSIKKILSILGDEYSEQLNLALLPGRIDYYEDTNKRTGAYSTGGNGVEPIILMNWDDTINSLNTLAHELGHSVHTLFSEKYQKYPNADYPIILAEVASTVNEHLAFDYLYNQTSNNQERIYLLQTHIETVIGTFFRQIQFAEFEWEAHKLVEKEVPLNADILADLFENTANKYGQKALDKYEEKAKGYSWPRILHFFHSPYYVYKYATSITVSYKLYEDVKNGKKENLLNFLKNGGSKYPLDILKDAGVDLTQIDVYNPLITNLKKMINQLSDLINNKDN</sequence>
<dbReference type="Pfam" id="PF01432">
    <property type="entry name" value="Peptidase_M3"/>
    <property type="match status" value="1"/>
</dbReference>
<dbReference type="NCBIfam" id="TIGR00181">
    <property type="entry name" value="pepF"/>
    <property type="match status" value="1"/>
</dbReference>
<accession>A0ABM8JRR7</accession>
<comment type="similarity">
    <text evidence="6">Belongs to the peptidase M3B family.</text>
</comment>
<evidence type="ECO:0000256" key="2">
    <source>
        <dbReference type="ARBA" id="ARBA00022723"/>
    </source>
</evidence>
<dbReference type="InterPro" id="IPR042088">
    <property type="entry name" value="OligoPept_F_C"/>
</dbReference>
<dbReference type="InterPro" id="IPR013647">
    <property type="entry name" value="OligopepF_N_dom"/>
</dbReference>
<dbReference type="Proteomes" id="UP001473424">
    <property type="component" value="Chromosome"/>
</dbReference>
<dbReference type="EMBL" id="AP028955">
    <property type="protein sequence ID" value="BET38557.1"/>
    <property type="molecule type" value="Genomic_DNA"/>
</dbReference>
<keyword evidence="3 6" id="KW-0378">Hydrolase</keyword>
<dbReference type="Gene3D" id="1.10.1370.20">
    <property type="entry name" value="Oligoendopeptidase f, C-terminal domain"/>
    <property type="match status" value="1"/>
</dbReference>
<evidence type="ECO:0000256" key="3">
    <source>
        <dbReference type="ARBA" id="ARBA00022801"/>
    </source>
</evidence>
<evidence type="ECO:0000256" key="1">
    <source>
        <dbReference type="ARBA" id="ARBA00022670"/>
    </source>
</evidence>
<name>A0ABM8JRR7_9MOLU</name>
<gene>
    <name evidence="9" type="primary">pepF</name>
    <name evidence="9" type="ORF">SAP269_11460</name>
</gene>
<evidence type="ECO:0000259" key="8">
    <source>
        <dbReference type="Pfam" id="PF08439"/>
    </source>
</evidence>
<evidence type="ECO:0000256" key="5">
    <source>
        <dbReference type="ARBA" id="ARBA00023049"/>
    </source>
</evidence>
<evidence type="ECO:0000256" key="6">
    <source>
        <dbReference type="RuleBase" id="RU368091"/>
    </source>
</evidence>
<keyword evidence="10" id="KW-1185">Reference proteome</keyword>
<organism evidence="9 10">
    <name type="scientific">Spiroplasma ixodetis</name>
    <dbReference type="NCBI Taxonomy" id="2141"/>
    <lineage>
        <taxon>Bacteria</taxon>
        <taxon>Bacillati</taxon>
        <taxon>Mycoplasmatota</taxon>
        <taxon>Mollicutes</taxon>
        <taxon>Entomoplasmatales</taxon>
        <taxon>Spiroplasmataceae</taxon>
        <taxon>Spiroplasma</taxon>
    </lineage>
</organism>
<feature type="domain" description="Oligopeptidase F N-terminal" evidence="8">
    <location>
        <begin position="112"/>
        <end position="178"/>
    </location>
</feature>
<dbReference type="InterPro" id="IPR001567">
    <property type="entry name" value="Pept_M3A_M3B_dom"/>
</dbReference>
<dbReference type="PANTHER" id="PTHR11804:SF84">
    <property type="entry name" value="SACCHAROLYSIN"/>
    <property type="match status" value="1"/>
</dbReference>
<dbReference type="SUPFAM" id="SSF55486">
    <property type="entry name" value="Metalloproteases ('zincins'), catalytic domain"/>
    <property type="match status" value="1"/>
</dbReference>
<dbReference type="InterPro" id="IPR045090">
    <property type="entry name" value="Pept_M3A_M3B"/>
</dbReference>
<keyword evidence="2 6" id="KW-0479">Metal-binding</keyword>
<comment type="function">
    <text evidence="6">Has oligopeptidase activity and degrades a variety of small bioactive peptides.</text>
</comment>
<proteinExistence type="inferred from homology"/>
<evidence type="ECO:0000313" key="9">
    <source>
        <dbReference type="EMBL" id="BET38557.1"/>
    </source>
</evidence>
<feature type="domain" description="Peptidase M3A/M3B catalytic" evidence="7">
    <location>
        <begin position="209"/>
        <end position="587"/>
    </location>
</feature>
<dbReference type="RefSeq" id="WP_353305549.1">
    <property type="nucleotide sequence ID" value="NZ_AP028955.1"/>
</dbReference>